<dbReference type="GO" id="GO:0047936">
    <property type="term" value="F:glucose 1-dehydrogenase [NAD(P)+] activity"/>
    <property type="evidence" value="ECO:0007669"/>
    <property type="project" value="UniProtKB-EC"/>
</dbReference>
<reference evidence="4" key="1">
    <citation type="submission" date="2020-07" db="EMBL/GenBank/DDBJ databases">
        <title>Huge and variable diversity of episymbiotic CPR bacteria and DPANN archaea in groundwater ecosystems.</title>
        <authorList>
            <person name="He C.Y."/>
            <person name="Keren R."/>
            <person name="Whittaker M."/>
            <person name="Farag I.F."/>
            <person name="Doudna J."/>
            <person name="Cate J.H.D."/>
            <person name="Banfield J.F."/>
        </authorList>
    </citation>
    <scope>NUCLEOTIDE SEQUENCE</scope>
    <source>
        <strain evidence="4">NC_groundwater_1482_Ag_S-0.65um_47_24</strain>
    </source>
</reference>
<feature type="domain" description="Ketoreductase" evidence="3">
    <location>
        <begin position="11"/>
        <end position="185"/>
    </location>
</feature>
<dbReference type="EC" id="1.1.1.47" evidence="4"/>
<comment type="similarity">
    <text evidence="1 2">Belongs to the short-chain dehydrogenases/reductases (SDR) family.</text>
</comment>
<evidence type="ECO:0000313" key="5">
    <source>
        <dbReference type="Proteomes" id="UP000772181"/>
    </source>
</evidence>
<dbReference type="InterPro" id="IPR050259">
    <property type="entry name" value="SDR"/>
</dbReference>
<dbReference type="Pfam" id="PF00106">
    <property type="entry name" value="adh_short"/>
    <property type="match status" value="1"/>
</dbReference>
<evidence type="ECO:0000259" key="3">
    <source>
        <dbReference type="SMART" id="SM00822"/>
    </source>
</evidence>
<dbReference type="GO" id="GO:0032787">
    <property type="term" value="P:monocarboxylic acid metabolic process"/>
    <property type="evidence" value="ECO:0007669"/>
    <property type="project" value="UniProtKB-ARBA"/>
</dbReference>
<sequence length="263" mass="28606">MRIMIFDFSNKVVLITGASRGLGKHMAMAFAKSGAKLVIAARSQKEIEQVSEEIKKTGQEVMTSCTDVSSYSAVEEMMHRTKEHYGRLDVLVNNAGVIIAKPIFSISERDLDYVFNINIKGVFYTTKFASDMMIERRKGKIINISSLAGKVGYALMGAYCASKFAVIGLTQSAAHELAAYNIQVNAVCPGHMETSFSEEVFEDMSRYTALSPDEIKSSFIARAPAGRSASLDEVCAAVMFLASEEADYITGESITLAGGLLTL</sequence>
<dbReference type="FunFam" id="3.40.50.720:FF:000084">
    <property type="entry name" value="Short-chain dehydrogenase reductase"/>
    <property type="match status" value="1"/>
</dbReference>
<dbReference type="PROSITE" id="PS00061">
    <property type="entry name" value="ADH_SHORT"/>
    <property type="match status" value="1"/>
</dbReference>
<evidence type="ECO:0000313" key="4">
    <source>
        <dbReference type="EMBL" id="MBI4594799.1"/>
    </source>
</evidence>
<comment type="caution">
    <text evidence="4">The sequence shown here is derived from an EMBL/GenBank/DDBJ whole genome shotgun (WGS) entry which is preliminary data.</text>
</comment>
<dbReference type="InterPro" id="IPR036291">
    <property type="entry name" value="NAD(P)-bd_dom_sf"/>
</dbReference>
<dbReference type="AlphaFoldDB" id="A0A933GL58"/>
<dbReference type="PRINTS" id="PR00081">
    <property type="entry name" value="GDHRDH"/>
</dbReference>
<dbReference type="PANTHER" id="PTHR42879">
    <property type="entry name" value="3-OXOACYL-(ACYL-CARRIER-PROTEIN) REDUCTASE"/>
    <property type="match status" value="1"/>
</dbReference>
<keyword evidence="4" id="KW-0560">Oxidoreductase</keyword>
<accession>A0A933GL58</accession>
<dbReference type="NCBIfam" id="NF005559">
    <property type="entry name" value="PRK07231.1"/>
    <property type="match status" value="1"/>
</dbReference>
<protein>
    <submittedName>
        <fullName evidence="4">Glucose 1-dehydrogenase</fullName>
        <ecNumber evidence="4">1.1.1.47</ecNumber>
    </submittedName>
</protein>
<gene>
    <name evidence="4" type="ORF">HY730_00290</name>
</gene>
<dbReference type="InterPro" id="IPR057326">
    <property type="entry name" value="KR_dom"/>
</dbReference>
<dbReference type="InterPro" id="IPR002347">
    <property type="entry name" value="SDR_fam"/>
</dbReference>
<dbReference type="SMART" id="SM00822">
    <property type="entry name" value="PKS_KR"/>
    <property type="match status" value="1"/>
</dbReference>
<proteinExistence type="inferred from homology"/>
<dbReference type="Gene3D" id="3.40.50.720">
    <property type="entry name" value="NAD(P)-binding Rossmann-like Domain"/>
    <property type="match status" value="1"/>
</dbReference>
<dbReference type="Proteomes" id="UP000772181">
    <property type="component" value="Unassembled WGS sequence"/>
</dbReference>
<dbReference type="EMBL" id="JACQWF010000014">
    <property type="protein sequence ID" value="MBI4594799.1"/>
    <property type="molecule type" value="Genomic_DNA"/>
</dbReference>
<evidence type="ECO:0000256" key="1">
    <source>
        <dbReference type="ARBA" id="ARBA00006484"/>
    </source>
</evidence>
<evidence type="ECO:0000256" key="2">
    <source>
        <dbReference type="RuleBase" id="RU000363"/>
    </source>
</evidence>
<name>A0A933GL58_UNCTE</name>
<dbReference type="PANTHER" id="PTHR42879:SF2">
    <property type="entry name" value="3-OXOACYL-[ACYL-CARRIER-PROTEIN] REDUCTASE FABG"/>
    <property type="match status" value="1"/>
</dbReference>
<dbReference type="SUPFAM" id="SSF51735">
    <property type="entry name" value="NAD(P)-binding Rossmann-fold domains"/>
    <property type="match status" value="1"/>
</dbReference>
<dbReference type="InterPro" id="IPR020904">
    <property type="entry name" value="Sc_DH/Rdtase_CS"/>
</dbReference>
<organism evidence="4 5">
    <name type="scientific">Tectimicrobiota bacterium</name>
    <dbReference type="NCBI Taxonomy" id="2528274"/>
    <lineage>
        <taxon>Bacteria</taxon>
        <taxon>Pseudomonadati</taxon>
        <taxon>Nitrospinota/Tectimicrobiota group</taxon>
        <taxon>Candidatus Tectimicrobiota</taxon>
    </lineage>
</organism>
<dbReference type="PRINTS" id="PR00080">
    <property type="entry name" value="SDRFAMILY"/>
</dbReference>